<reference evidence="2" key="1">
    <citation type="submission" date="2022-11" db="UniProtKB">
        <authorList>
            <consortium name="WormBaseParasite"/>
        </authorList>
    </citation>
    <scope>IDENTIFICATION</scope>
</reference>
<protein>
    <submittedName>
        <fullName evidence="2">Beta-hexosaminidase</fullName>
    </submittedName>
</protein>
<accession>A0AC34GTX3</accession>
<organism evidence="1 2">
    <name type="scientific">Panagrolaimus sp. ES5</name>
    <dbReference type="NCBI Taxonomy" id="591445"/>
    <lineage>
        <taxon>Eukaryota</taxon>
        <taxon>Metazoa</taxon>
        <taxon>Ecdysozoa</taxon>
        <taxon>Nematoda</taxon>
        <taxon>Chromadorea</taxon>
        <taxon>Rhabditida</taxon>
        <taxon>Tylenchina</taxon>
        <taxon>Panagrolaimomorpha</taxon>
        <taxon>Panagrolaimoidea</taxon>
        <taxon>Panagrolaimidae</taxon>
        <taxon>Panagrolaimus</taxon>
    </lineage>
</organism>
<dbReference type="Proteomes" id="UP000887579">
    <property type="component" value="Unplaced"/>
</dbReference>
<evidence type="ECO:0000313" key="1">
    <source>
        <dbReference type="Proteomes" id="UP000887579"/>
    </source>
</evidence>
<proteinExistence type="predicted"/>
<evidence type="ECO:0000313" key="2">
    <source>
        <dbReference type="WBParaSite" id="ES5_v2.g8264.t1"/>
    </source>
</evidence>
<name>A0AC34GTX3_9BILA</name>
<dbReference type="WBParaSite" id="ES5_v2.g8264.t1">
    <property type="protein sequence ID" value="ES5_v2.g8264.t1"/>
    <property type="gene ID" value="ES5_v2.g8264"/>
</dbReference>
<sequence length="558" mass="64018">MNVCIVSPQKMLLILFLLLGVLSLQTLTQEFKTAPPPGLRTDGGIWPLPQDVQYLNHSRSIGTRRSRPIQIILDENINDCDILKFTRKTYLRKWLLPFEDEASANNSTTLILKISVQDGCPKSDEFPQQGMDEKYELSVPKEGNATLEAKEVWGALRGLETFSQLVFLEDETYYIQSANIHDFPRFTVRGILIDTSRHYLPPQTIRRQIDLMAQNKMNILHWHIVDIESFPLISTRFPDLSGKGAFTPRHVYDPKTVQNIIHYARLRGIRVMVEIDTPGHTGSWKGQPGFLADCSSATGEKVAPNILDPTKKENYKFLAEFFTEILEVFPEKFLHLGGDEVEYWTEACWRQNPEIRRFMKLHGFPDNVTALEDYYFSKLQQLLAPIAQERRQIFWQEVFDNNVPEPNAIIHIWKGSTKTERAESLAKVTAAGHQTILSSCWYLNYIHYGDDWKSGGINGDYYYCDPQDFNGTDAQKALVLGGIATMWAEMVDSTNIEARLWPRASAVAERLWSNPEATKNADEAWPRLHEHRCRMVARGFRAQPINGPSFCHNEWLLP</sequence>